<dbReference type="AlphaFoldDB" id="A0A381RBQ6"/>
<reference evidence="1" key="1">
    <citation type="submission" date="2018-05" db="EMBL/GenBank/DDBJ databases">
        <authorList>
            <person name="Lanie J.A."/>
            <person name="Ng W.-L."/>
            <person name="Kazmierczak K.M."/>
            <person name="Andrzejewski T.M."/>
            <person name="Davidsen T.M."/>
            <person name="Wayne K.J."/>
            <person name="Tettelin H."/>
            <person name="Glass J.I."/>
            <person name="Rusch D."/>
            <person name="Podicherti R."/>
            <person name="Tsui H.-C.T."/>
            <person name="Winkler M.E."/>
        </authorList>
    </citation>
    <scope>NUCLEOTIDE SEQUENCE</scope>
</reference>
<gene>
    <name evidence="1" type="ORF">METZ01_LOCUS39637</name>
</gene>
<name>A0A381RBQ6_9ZZZZ</name>
<evidence type="ECO:0000313" key="1">
    <source>
        <dbReference type="EMBL" id="SUZ86783.1"/>
    </source>
</evidence>
<protein>
    <submittedName>
        <fullName evidence="1">Uncharacterized protein</fullName>
    </submittedName>
</protein>
<sequence length="52" mass="5974">MVLLRLPSSRVTTSPELSSMSLGMTRVRSWKHTAWMDTVKMLLRAYMADFAL</sequence>
<proteinExistence type="predicted"/>
<dbReference type="EMBL" id="UINC01001699">
    <property type="protein sequence ID" value="SUZ86783.1"/>
    <property type="molecule type" value="Genomic_DNA"/>
</dbReference>
<organism evidence="1">
    <name type="scientific">marine metagenome</name>
    <dbReference type="NCBI Taxonomy" id="408172"/>
    <lineage>
        <taxon>unclassified sequences</taxon>
        <taxon>metagenomes</taxon>
        <taxon>ecological metagenomes</taxon>
    </lineage>
</organism>
<accession>A0A381RBQ6</accession>